<dbReference type="InterPro" id="IPR052246">
    <property type="entry name" value="Cell_Polariz_PKAAnc"/>
</dbReference>
<dbReference type="SMART" id="SM00315">
    <property type="entry name" value="RGS"/>
    <property type="match status" value="2"/>
</dbReference>
<dbReference type="PANTHER" id="PTHR13155">
    <property type="entry name" value="A-KINASE ANCHOR PROTEINS"/>
    <property type="match status" value="1"/>
</dbReference>
<dbReference type="GO" id="GO:0005739">
    <property type="term" value="C:mitochondrion"/>
    <property type="evidence" value="ECO:0007669"/>
    <property type="project" value="TreeGrafter"/>
</dbReference>
<dbReference type="OMA" id="MALFYFM"/>
<proteinExistence type="predicted"/>
<dbReference type="Gene3D" id="1.10.167.10">
    <property type="entry name" value="Regulator of G-protein Signalling 4, domain 2"/>
    <property type="match status" value="2"/>
</dbReference>
<dbReference type="GO" id="GO:0005886">
    <property type="term" value="C:plasma membrane"/>
    <property type="evidence" value="ECO:0007669"/>
    <property type="project" value="TreeGrafter"/>
</dbReference>
<dbReference type="InParanoid" id="G0MPG7"/>
<dbReference type="OrthoDB" id="5584247at2759"/>
<keyword evidence="4" id="KW-1185">Reference proteome</keyword>
<dbReference type="HOGENOM" id="CLU_022662_1_0_1"/>
<dbReference type="PROSITE" id="PS50132">
    <property type="entry name" value="RGS"/>
    <property type="match status" value="2"/>
</dbReference>
<accession>G0MPG7</accession>
<feature type="compositionally biased region" description="Polar residues" evidence="1">
    <location>
        <begin position="398"/>
        <end position="415"/>
    </location>
</feature>
<dbReference type="InterPro" id="IPR036305">
    <property type="entry name" value="RGS_sf"/>
</dbReference>
<dbReference type="CDD" id="cd07440">
    <property type="entry name" value="RGS"/>
    <property type="match status" value="1"/>
</dbReference>
<organism evidence="4">
    <name type="scientific">Caenorhabditis brenneri</name>
    <name type="common">Nematode worm</name>
    <dbReference type="NCBI Taxonomy" id="135651"/>
    <lineage>
        <taxon>Eukaryota</taxon>
        <taxon>Metazoa</taxon>
        <taxon>Ecdysozoa</taxon>
        <taxon>Nematoda</taxon>
        <taxon>Chromadorea</taxon>
        <taxon>Rhabditida</taxon>
        <taxon>Rhabditina</taxon>
        <taxon>Rhabditomorpha</taxon>
        <taxon>Rhabditoidea</taxon>
        <taxon>Rhabditidae</taxon>
        <taxon>Peloderinae</taxon>
        <taxon>Caenorhabditis</taxon>
    </lineage>
</organism>
<dbReference type="FunFam" id="1.10.167.10:FF:000041">
    <property type="entry name" value="Regulator of G-protein signaling rgs-5"/>
    <property type="match status" value="1"/>
</dbReference>
<evidence type="ECO:0000313" key="4">
    <source>
        <dbReference type="Proteomes" id="UP000008068"/>
    </source>
</evidence>
<dbReference type="Proteomes" id="UP000008068">
    <property type="component" value="Unassembled WGS sequence"/>
</dbReference>
<dbReference type="eggNOG" id="KOG3590">
    <property type="taxonomic scope" value="Eukaryota"/>
</dbReference>
<name>G0MPG7_CAEBE</name>
<gene>
    <name evidence="3" type="primary">Cbn-rgs-5</name>
    <name evidence="3" type="ORF">CAEBREN_20388</name>
</gene>
<evidence type="ECO:0000313" key="3">
    <source>
        <dbReference type="EMBL" id="EGT39812.1"/>
    </source>
</evidence>
<dbReference type="STRING" id="135651.G0MPG7"/>
<feature type="compositionally biased region" description="Polar residues" evidence="1">
    <location>
        <begin position="18"/>
        <end position="33"/>
    </location>
</feature>
<protein>
    <submittedName>
        <fullName evidence="3">CBN-RGS-5 protein</fullName>
    </submittedName>
</protein>
<reference evidence="4" key="1">
    <citation type="submission" date="2011-07" db="EMBL/GenBank/DDBJ databases">
        <authorList>
            <consortium name="Caenorhabditis brenneri Sequencing and Analysis Consortium"/>
            <person name="Wilson R.K."/>
        </authorList>
    </citation>
    <scope>NUCLEOTIDE SEQUENCE [LARGE SCALE GENOMIC DNA]</scope>
    <source>
        <strain evidence="4">PB2801</strain>
    </source>
</reference>
<dbReference type="Pfam" id="PF00615">
    <property type="entry name" value="RGS"/>
    <property type="match status" value="2"/>
</dbReference>
<feature type="region of interest" description="Disordered" evidence="1">
    <location>
        <begin position="1"/>
        <end position="76"/>
    </location>
</feature>
<feature type="region of interest" description="Disordered" evidence="1">
    <location>
        <begin position="387"/>
        <end position="416"/>
    </location>
</feature>
<evidence type="ECO:0000256" key="1">
    <source>
        <dbReference type="SAM" id="MobiDB-lite"/>
    </source>
</evidence>
<dbReference type="SUPFAM" id="SSF48097">
    <property type="entry name" value="Regulator of G-protein signaling, RGS"/>
    <property type="match status" value="2"/>
</dbReference>
<feature type="domain" description="RGS" evidence="2">
    <location>
        <begin position="218"/>
        <end position="341"/>
    </location>
</feature>
<dbReference type="PANTHER" id="PTHR13155:SF1">
    <property type="entry name" value="A-KINASE ANCHOR PROTEIN 10, MITOCHONDRIAL"/>
    <property type="match status" value="1"/>
</dbReference>
<feature type="domain" description="RGS" evidence="2">
    <location>
        <begin position="85"/>
        <end position="207"/>
    </location>
</feature>
<feature type="compositionally biased region" description="Basic and acidic residues" evidence="1">
    <location>
        <begin position="387"/>
        <end position="397"/>
    </location>
</feature>
<dbReference type="InterPro" id="IPR016137">
    <property type="entry name" value="RGS"/>
</dbReference>
<dbReference type="GO" id="GO:0008104">
    <property type="term" value="P:intracellular protein localization"/>
    <property type="evidence" value="ECO:0007669"/>
    <property type="project" value="TreeGrafter"/>
</dbReference>
<dbReference type="AlphaFoldDB" id="G0MPG7"/>
<dbReference type="EMBL" id="GL379805">
    <property type="protein sequence ID" value="EGT39812.1"/>
    <property type="molecule type" value="Genomic_DNA"/>
</dbReference>
<evidence type="ECO:0000259" key="2">
    <source>
        <dbReference type="PROSITE" id="PS50132"/>
    </source>
</evidence>
<dbReference type="InterPro" id="IPR044926">
    <property type="entry name" value="RGS_subdomain_2"/>
</dbReference>
<dbReference type="FunCoup" id="G0MPG7">
    <property type="interactions" value="3429"/>
</dbReference>
<sequence>MSSFLGRLRRKKEKEPNGQPSTSSSDGNYQNGSTHRDSLSNDHIFIPAQRRQSSSLSVPQPPADIGSGSDHEGIQVKQKPQLACSLDRLLTDSSALSYFIQYLDSTDKLNLIKFWMHVEGFKSSFSEEIQAAQELSLRDAKSIYDKYVDDGSTSSLALPRKIKQIVDDNLASIPLQKGCFDEAQDFVKSLFEYRYFDEFQNSVYYKKHELEVLSDGCSLADVLKVQPLLLSFLEFIKEKEDHDMVQFLLGCDSFEANLDLMEDSEALGDAMALYEKYFSMQATNMIDLGATIRAEMESLICEESGRPNRKAFRTARTACFYRLHDKYLSDFLKTSFYHNYLSDLQSFIDFTVELPRKVRNRAASSSDVASSTDSLTHAFSRHLEVLEKKMNDKEESRTPTNGSPSLRNTPRTPRSSRLAEIDEMGRYHALYDDSHTQAPQKPTRIKSTLRKYLDKNTLREEEIAEEVARTIIRDMQEMVASSENPPNSPTF</sequence>